<organism evidence="1">
    <name type="scientific">uncultured Caudovirales phage</name>
    <dbReference type="NCBI Taxonomy" id="2100421"/>
    <lineage>
        <taxon>Viruses</taxon>
        <taxon>Duplodnaviria</taxon>
        <taxon>Heunggongvirae</taxon>
        <taxon>Uroviricota</taxon>
        <taxon>Caudoviricetes</taxon>
        <taxon>Peduoviridae</taxon>
        <taxon>Maltschvirus</taxon>
        <taxon>Maltschvirus maltsch</taxon>
    </lineage>
</organism>
<protein>
    <submittedName>
        <fullName evidence="1">Uncharacterized protein</fullName>
    </submittedName>
</protein>
<reference evidence="1" key="1">
    <citation type="submission" date="2020-04" db="EMBL/GenBank/DDBJ databases">
        <authorList>
            <person name="Chiriac C."/>
            <person name="Salcher M."/>
            <person name="Ghai R."/>
            <person name="Kavagutti S V."/>
        </authorList>
    </citation>
    <scope>NUCLEOTIDE SEQUENCE</scope>
</reference>
<gene>
    <name evidence="1" type="ORF">UFOVP667_6</name>
</gene>
<accession>A0A6J5N788</accession>
<sequence>MKEIGNFFARLSSRKFLLTVGGIVAVTLYPEGATAICTLIATFVAGEGAADTVSRYAVEKTKREQAKAEAYKTEFLDTDDENVDTSQIVAGDAPL</sequence>
<proteinExistence type="predicted"/>
<name>A0A6J5N788_9CAUD</name>
<evidence type="ECO:0000313" key="1">
    <source>
        <dbReference type="EMBL" id="CAB4155480.1"/>
    </source>
</evidence>
<dbReference type="EMBL" id="LR796629">
    <property type="protein sequence ID" value="CAB4155480.1"/>
    <property type="molecule type" value="Genomic_DNA"/>
</dbReference>